<evidence type="ECO:0000256" key="4">
    <source>
        <dbReference type="ARBA" id="ARBA00022692"/>
    </source>
</evidence>
<keyword evidence="5 8" id="KW-1133">Transmembrane helix</keyword>
<reference evidence="10" key="1">
    <citation type="journal article" date="2013" name="Nature">
        <title>Pan genome of the phytoplankton Emiliania underpins its global distribution.</title>
        <authorList>
            <person name="Read B.A."/>
            <person name="Kegel J."/>
            <person name="Klute M.J."/>
            <person name="Kuo A."/>
            <person name="Lefebvre S.C."/>
            <person name="Maumus F."/>
            <person name="Mayer C."/>
            <person name="Miller J."/>
            <person name="Monier A."/>
            <person name="Salamov A."/>
            <person name="Young J."/>
            <person name="Aguilar M."/>
            <person name="Claverie J.M."/>
            <person name="Frickenhaus S."/>
            <person name="Gonzalez K."/>
            <person name="Herman E.K."/>
            <person name="Lin Y.C."/>
            <person name="Napier J."/>
            <person name="Ogata H."/>
            <person name="Sarno A.F."/>
            <person name="Shmutz J."/>
            <person name="Schroeder D."/>
            <person name="de Vargas C."/>
            <person name="Verret F."/>
            <person name="von Dassow P."/>
            <person name="Valentin K."/>
            <person name="Van de Peer Y."/>
            <person name="Wheeler G."/>
            <person name="Dacks J.B."/>
            <person name="Delwiche C.F."/>
            <person name="Dyhrman S.T."/>
            <person name="Glockner G."/>
            <person name="John U."/>
            <person name="Richards T."/>
            <person name="Worden A.Z."/>
            <person name="Zhang X."/>
            <person name="Grigoriev I.V."/>
            <person name="Allen A.E."/>
            <person name="Bidle K."/>
            <person name="Borodovsky M."/>
            <person name="Bowler C."/>
            <person name="Brownlee C."/>
            <person name="Cock J.M."/>
            <person name="Elias M."/>
            <person name="Gladyshev V.N."/>
            <person name="Groth M."/>
            <person name="Guda C."/>
            <person name="Hadaegh A."/>
            <person name="Iglesias-Rodriguez M.D."/>
            <person name="Jenkins J."/>
            <person name="Jones B.M."/>
            <person name="Lawson T."/>
            <person name="Leese F."/>
            <person name="Lindquist E."/>
            <person name="Lobanov A."/>
            <person name="Lomsadze A."/>
            <person name="Malik S.B."/>
            <person name="Marsh M.E."/>
            <person name="Mackinder L."/>
            <person name="Mock T."/>
            <person name="Mueller-Roeber B."/>
            <person name="Pagarete A."/>
            <person name="Parker M."/>
            <person name="Probert I."/>
            <person name="Quesneville H."/>
            <person name="Raines C."/>
            <person name="Rensing S.A."/>
            <person name="Riano-Pachon D.M."/>
            <person name="Richier S."/>
            <person name="Rokitta S."/>
            <person name="Shiraiwa Y."/>
            <person name="Soanes D.M."/>
            <person name="van der Giezen M."/>
            <person name="Wahlund T.M."/>
            <person name="Williams B."/>
            <person name="Wilson W."/>
            <person name="Wolfe G."/>
            <person name="Wurch L.L."/>
        </authorList>
    </citation>
    <scope>NUCLEOTIDE SEQUENCE</scope>
</reference>
<dbReference type="PANTHER" id="PTHR33281:SF19">
    <property type="entry name" value="VOLTAGE-DEPENDENT ANION CHANNEL-FORMING PROTEIN YNEE"/>
    <property type="match status" value="1"/>
</dbReference>
<keyword evidence="7 8" id="KW-0472">Membrane</keyword>
<evidence type="ECO:0000256" key="5">
    <source>
        <dbReference type="ARBA" id="ARBA00022989"/>
    </source>
</evidence>
<evidence type="ECO:0000256" key="1">
    <source>
        <dbReference type="ARBA" id="ARBA00004651"/>
    </source>
</evidence>
<sequence length="372" mass="40707">MRHVPTESDSAVELRVRLRKSAAKRLAAVNAGRPKKAVRDYATDSDIRAWTSDLFRLDGRGVLNVWAPFSMVAVVTIAWTPIVMHFFDADSETCSALSNAEGAFRLQLTALSFLLVFRLNRAATRHWEARQLCGWMMIHCRDLAMSSVAAHASAPGDFSAETRDRLCEVAVGFPVAFMLHVWGPAQSARRADLFESMCYNIFDAPTMELLSSAAHRPLAMVEHAQAVLASQFLSGSARDNVAMAQLYASLLHSAKGLGQPLGGCERIQGTPLPYAFVVHLRSFLLLVLCGIPVVYACDWRWATIPLSLLVAFGLLGIEAASVECERPFSPTPTKNDHDVEKFCGVLSREVTEMLERAAASTASAEPQGSPRD</sequence>
<feature type="transmembrane region" description="Helical" evidence="8">
    <location>
        <begin position="274"/>
        <end position="295"/>
    </location>
</feature>
<evidence type="ECO:0000256" key="6">
    <source>
        <dbReference type="ARBA" id="ARBA00023065"/>
    </source>
</evidence>
<evidence type="ECO:0000256" key="2">
    <source>
        <dbReference type="ARBA" id="ARBA00022448"/>
    </source>
</evidence>
<evidence type="ECO:0000256" key="8">
    <source>
        <dbReference type="SAM" id="Phobius"/>
    </source>
</evidence>
<dbReference type="Pfam" id="PF25539">
    <property type="entry name" value="Bestrophin_2"/>
    <property type="match status" value="1"/>
</dbReference>
<accession>A0A0D3IJM2</accession>
<evidence type="ECO:0000256" key="3">
    <source>
        <dbReference type="ARBA" id="ARBA00022475"/>
    </source>
</evidence>
<organism evidence="9 10">
    <name type="scientific">Emiliania huxleyi (strain CCMP1516)</name>
    <dbReference type="NCBI Taxonomy" id="280463"/>
    <lineage>
        <taxon>Eukaryota</taxon>
        <taxon>Haptista</taxon>
        <taxon>Haptophyta</taxon>
        <taxon>Prymnesiophyceae</taxon>
        <taxon>Isochrysidales</taxon>
        <taxon>Noelaerhabdaceae</taxon>
        <taxon>Emiliania</taxon>
    </lineage>
</organism>
<proteinExistence type="predicted"/>
<dbReference type="GO" id="GO:0005254">
    <property type="term" value="F:chloride channel activity"/>
    <property type="evidence" value="ECO:0007669"/>
    <property type="project" value="InterPro"/>
</dbReference>
<dbReference type="RefSeq" id="XP_005763886.1">
    <property type="nucleotide sequence ID" value="XM_005763829.1"/>
</dbReference>
<protein>
    <submittedName>
        <fullName evidence="9">Uncharacterized protein</fullName>
    </submittedName>
</protein>
<name>A0A0D3IJM2_EMIH1</name>
<dbReference type="EnsemblProtists" id="EOD11457">
    <property type="protein sequence ID" value="EOD11457"/>
    <property type="gene ID" value="EMIHUDRAFT_459771"/>
</dbReference>
<dbReference type="PaxDb" id="2903-EOD11457"/>
<dbReference type="GeneID" id="17257606"/>
<evidence type="ECO:0000313" key="9">
    <source>
        <dbReference type="EnsemblProtists" id="EOD11457"/>
    </source>
</evidence>
<dbReference type="GO" id="GO:0005886">
    <property type="term" value="C:plasma membrane"/>
    <property type="evidence" value="ECO:0007669"/>
    <property type="project" value="UniProtKB-SubCell"/>
</dbReference>
<dbReference type="STRING" id="2903.R1BP74"/>
<reference evidence="9" key="2">
    <citation type="submission" date="2024-10" db="UniProtKB">
        <authorList>
            <consortium name="EnsemblProtists"/>
        </authorList>
    </citation>
    <scope>IDENTIFICATION</scope>
</reference>
<keyword evidence="6" id="KW-0406">Ion transport</keyword>
<keyword evidence="4 8" id="KW-0812">Transmembrane</keyword>
<keyword evidence="2" id="KW-0813">Transport</keyword>
<feature type="transmembrane region" description="Helical" evidence="8">
    <location>
        <begin position="301"/>
        <end position="320"/>
    </location>
</feature>
<dbReference type="Proteomes" id="UP000013827">
    <property type="component" value="Unassembled WGS sequence"/>
</dbReference>
<dbReference type="KEGG" id="ehx:EMIHUDRAFT_459771"/>
<feature type="transmembrane region" description="Helical" evidence="8">
    <location>
        <begin position="102"/>
        <end position="120"/>
    </location>
</feature>
<keyword evidence="10" id="KW-1185">Reference proteome</keyword>
<evidence type="ECO:0000313" key="10">
    <source>
        <dbReference type="Proteomes" id="UP000013827"/>
    </source>
</evidence>
<dbReference type="eggNOG" id="ENOG502S994">
    <property type="taxonomic scope" value="Eukaryota"/>
</dbReference>
<evidence type="ECO:0000256" key="7">
    <source>
        <dbReference type="ARBA" id="ARBA00023136"/>
    </source>
</evidence>
<dbReference type="AlphaFoldDB" id="A0A0D3IJM2"/>
<dbReference type="PANTHER" id="PTHR33281">
    <property type="entry name" value="UPF0187 PROTEIN YNEE"/>
    <property type="match status" value="1"/>
</dbReference>
<dbReference type="HOGENOM" id="CLU_744821_0_0_1"/>
<dbReference type="InterPro" id="IPR044669">
    <property type="entry name" value="YneE/VCCN1/2-like"/>
</dbReference>
<feature type="transmembrane region" description="Helical" evidence="8">
    <location>
        <begin position="62"/>
        <end position="82"/>
    </location>
</feature>
<keyword evidence="3" id="KW-1003">Cell membrane</keyword>
<comment type="subcellular location">
    <subcellularLocation>
        <location evidence="1">Cell membrane</location>
        <topology evidence="1">Multi-pass membrane protein</topology>
    </subcellularLocation>
</comment>